<evidence type="ECO:0000256" key="2">
    <source>
        <dbReference type="SAM" id="Phobius"/>
    </source>
</evidence>
<proteinExistence type="predicted"/>
<organism evidence="3">
    <name type="scientific">Culicoides sonorensis</name>
    <name type="common">Biting midge</name>
    <dbReference type="NCBI Taxonomy" id="179676"/>
    <lineage>
        <taxon>Eukaryota</taxon>
        <taxon>Metazoa</taxon>
        <taxon>Ecdysozoa</taxon>
        <taxon>Arthropoda</taxon>
        <taxon>Hexapoda</taxon>
        <taxon>Insecta</taxon>
        <taxon>Pterygota</taxon>
        <taxon>Neoptera</taxon>
        <taxon>Endopterygota</taxon>
        <taxon>Diptera</taxon>
        <taxon>Nematocera</taxon>
        <taxon>Chironomoidea</taxon>
        <taxon>Ceratopogonidae</taxon>
        <taxon>Ceratopogoninae</taxon>
        <taxon>Culicoides</taxon>
        <taxon>Monoculicoides</taxon>
    </lineage>
</organism>
<feature type="compositionally biased region" description="Polar residues" evidence="1">
    <location>
        <begin position="419"/>
        <end position="429"/>
    </location>
</feature>
<keyword evidence="2" id="KW-0812">Transmembrane</keyword>
<dbReference type="AlphaFoldDB" id="A0A336LPQ6"/>
<evidence type="ECO:0000313" key="3">
    <source>
        <dbReference type="EMBL" id="SSX19910.1"/>
    </source>
</evidence>
<gene>
    <name evidence="3" type="primary">CSON000099</name>
</gene>
<protein>
    <submittedName>
        <fullName evidence="3">CSON000099 protein</fullName>
    </submittedName>
</protein>
<sequence>MQKFLKELKKQFKIFLKNLEYLLRELRKLEIKNLKVYKSGIYTFLMMNIIIVSTLFLIINISQEIYGNPHHRREPVGFQGTRGRRSIIDDSKIIKDGLEDNYKINNSQNRDDNNDALQTNDVGSSYFVNSLTTESIINGNAQDDLITNSEPMAQLTIIKRAPAMGFHGVRGKKFDEFFSELDKRLPMGFQGVRGKKLLINYPHFWYYAPKRAPSGFMGMRGKKNYDYDDADLLAEYLSKRAPSGFMGMRGKRPEDYEQQYDNYITSNSNNNEDDARFYQALTLNRWYEDQLNGLDSFNDDSAFEKRAPAGFVGMRGRRFDELSTDFDKRAPKGFTAMRGKRAPVGFMGMRGKKDDTEVLENYDMKRAPVAGFLGMRGKKGPLFLYLQGNSFFGTRGKKFPYEFRSKFIGVRGKKNFESNDISSEFGESSNMDKRKPNGFVGMRGKKDSASSSSVEE</sequence>
<keyword evidence="2" id="KW-1133">Transmembrane helix</keyword>
<name>A0A336LPQ6_CULSO</name>
<dbReference type="EMBL" id="UFQT01000100">
    <property type="protein sequence ID" value="SSX19910.1"/>
    <property type="molecule type" value="Genomic_DNA"/>
</dbReference>
<feature type="transmembrane region" description="Helical" evidence="2">
    <location>
        <begin position="41"/>
        <end position="61"/>
    </location>
</feature>
<accession>A0A336LPQ6</accession>
<reference evidence="3" key="1">
    <citation type="submission" date="2018-07" db="EMBL/GenBank/DDBJ databases">
        <authorList>
            <person name="Quirk P.G."/>
            <person name="Krulwich T.A."/>
        </authorList>
    </citation>
    <scope>NUCLEOTIDE SEQUENCE</scope>
</reference>
<evidence type="ECO:0000256" key="1">
    <source>
        <dbReference type="SAM" id="MobiDB-lite"/>
    </source>
</evidence>
<dbReference type="VEuPathDB" id="VectorBase:CSON000099"/>
<feature type="region of interest" description="Disordered" evidence="1">
    <location>
        <begin position="419"/>
        <end position="456"/>
    </location>
</feature>
<keyword evidence="2" id="KW-0472">Membrane</keyword>